<dbReference type="EMBL" id="BOPH01000043">
    <property type="protein sequence ID" value="GIJ68564.1"/>
    <property type="molecule type" value="Genomic_DNA"/>
</dbReference>
<feature type="domain" description="Methyltransferase" evidence="1">
    <location>
        <begin position="51"/>
        <end position="146"/>
    </location>
</feature>
<keyword evidence="3" id="KW-1185">Reference proteome</keyword>
<dbReference type="Gene3D" id="3.40.50.150">
    <property type="entry name" value="Vaccinia Virus protein VP39"/>
    <property type="match status" value="1"/>
</dbReference>
<dbReference type="InterPro" id="IPR041698">
    <property type="entry name" value="Methyltransf_25"/>
</dbReference>
<dbReference type="SUPFAM" id="SSF53335">
    <property type="entry name" value="S-adenosyl-L-methionine-dependent methyltransferases"/>
    <property type="match status" value="1"/>
</dbReference>
<gene>
    <name evidence="2" type="ORF">Voc01_034810</name>
</gene>
<evidence type="ECO:0000259" key="1">
    <source>
        <dbReference type="Pfam" id="PF13649"/>
    </source>
</evidence>
<accession>A0A8J3ZRG1</accession>
<comment type="caution">
    <text evidence="2">The sequence shown here is derived from an EMBL/GenBank/DDBJ whole genome shotgun (WGS) entry which is preliminary data.</text>
</comment>
<organism evidence="2 3">
    <name type="scientific">Virgisporangium ochraceum</name>
    <dbReference type="NCBI Taxonomy" id="65505"/>
    <lineage>
        <taxon>Bacteria</taxon>
        <taxon>Bacillati</taxon>
        <taxon>Actinomycetota</taxon>
        <taxon>Actinomycetes</taxon>
        <taxon>Micromonosporales</taxon>
        <taxon>Micromonosporaceae</taxon>
        <taxon>Virgisporangium</taxon>
    </lineage>
</organism>
<evidence type="ECO:0000313" key="2">
    <source>
        <dbReference type="EMBL" id="GIJ68564.1"/>
    </source>
</evidence>
<sequence>MGRARPRPGPHRMTSVFDFPRAYEVAFSYRDVPHEVDALLKFHGGGVASALELAAGPGDHALDLAGRGIRASTVDLNAAMTARAAERATERGLALYSATTGDMVEFDLGERFDLVLCLIDSLAHVLDLDALVAHLVCVRRHLAPGGAYVAETLHPADGFGVGKHTETDWTVERDGVCLRVRWGRPDEPIDPVTQVTETVVTIDVRAPWGEQRLEETMAQRFWTRDELRAAARLAGLEVTAQYGDFDGGALDAEGAWRMISVLRPVP</sequence>
<dbReference type="Pfam" id="PF13649">
    <property type="entry name" value="Methyltransf_25"/>
    <property type="match status" value="1"/>
</dbReference>
<proteinExistence type="predicted"/>
<protein>
    <recommendedName>
        <fullName evidence="1">Methyltransferase domain-containing protein</fullName>
    </recommendedName>
</protein>
<dbReference type="InterPro" id="IPR029063">
    <property type="entry name" value="SAM-dependent_MTases_sf"/>
</dbReference>
<dbReference type="CDD" id="cd02440">
    <property type="entry name" value="AdoMet_MTases"/>
    <property type="match status" value="1"/>
</dbReference>
<dbReference type="Proteomes" id="UP000635606">
    <property type="component" value="Unassembled WGS sequence"/>
</dbReference>
<dbReference type="Gene3D" id="2.20.130.10">
    <property type="entry name" value="CAC2371-like domains"/>
    <property type="match status" value="1"/>
</dbReference>
<name>A0A8J3ZRG1_9ACTN</name>
<evidence type="ECO:0000313" key="3">
    <source>
        <dbReference type="Proteomes" id="UP000635606"/>
    </source>
</evidence>
<dbReference type="AlphaFoldDB" id="A0A8J3ZRG1"/>
<reference evidence="2" key="1">
    <citation type="submission" date="2021-01" db="EMBL/GenBank/DDBJ databases">
        <title>Whole genome shotgun sequence of Virgisporangium ochraceum NBRC 16418.</title>
        <authorList>
            <person name="Komaki H."/>
            <person name="Tamura T."/>
        </authorList>
    </citation>
    <scope>NUCLEOTIDE SEQUENCE</scope>
    <source>
        <strain evidence="2">NBRC 16418</strain>
    </source>
</reference>